<name>A0AAW8HD55_9ENTR</name>
<accession>A0AAW8HD55</accession>
<dbReference type="InterPro" id="IPR007111">
    <property type="entry name" value="NACHT_NTPase"/>
</dbReference>
<dbReference type="AlphaFoldDB" id="A0AAW8HD55"/>
<dbReference type="InterPro" id="IPR027417">
    <property type="entry name" value="P-loop_NTPase"/>
</dbReference>
<dbReference type="PROSITE" id="PS50837">
    <property type="entry name" value="NACHT"/>
    <property type="match status" value="1"/>
</dbReference>
<dbReference type="PANTHER" id="PTHR46844">
    <property type="entry name" value="SLR5058 PROTEIN"/>
    <property type="match status" value="1"/>
</dbReference>
<feature type="domain" description="NACHT" evidence="1">
    <location>
        <begin position="119"/>
        <end position="235"/>
    </location>
</feature>
<proteinExistence type="predicted"/>
<reference evidence="2 3" key="1">
    <citation type="submission" date="2023-08" db="EMBL/GenBank/DDBJ databases">
        <authorList>
            <person name="Dale J."/>
        </authorList>
    </citation>
    <scope>NUCLEOTIDE SEQUENCE [LARGE SCALE GENOMIC DNA]</scope>
    <source>
        <strain evidence="2 3">2023EL-00788</strain>
    </source>
</reference>
<organism evidence="2 3">
    <name type="scientific">Enterobacter soli</name>
    <dbReference type="NCBI Taxonomy" id="885040"/>
    <lineage>
        <taxon>Bacteria</taxon>
        <taxon>Pseudomonadati</taxon>
        <taxon>Pseudomonadota</taxon>
        <taxon>Gammaproteobacteria</taxon>
        <taxon>Enterobacterales</taxon>
        <taxon>Enterobacteriaceae</taxon>
        <taxon>Enterobacter</taxon>
    </lineage>
</organism>
<dbReference type="Pfam" id="PF05729">
    <property type="entry name" value="NACHT"/>
    <property type="match status" value="1"/>
</dbReference>
<evidence type="ECO:0000313" key="2">
    <source>
        <dbReference type="EMBL" id="MDQ2258909.1"/>
    </source>
</evidence>
<protein>
    <submittedName>
        <fullName evidence="2">NACHT domain-containing protein</fullName>
    </submittedName>
</protein>
<dbReference type="Proteomes" id="UP001225042">
    <property type="component" value="Unassembled WGS sequence"/>
</dbReference>
<dbReference type="Gene3D" id="3.40.50.300">
    <property type="entry name" value="P-loop containing nucleotide triphosphate hydrolases"/>
    <property type="match status" value="1"/>
</dbReference>
<dbReference type="PANTHER" id="PTHR46844:SF1">
    <property type="entry name" value="SLR5058 PROTEIN"/>
    <property type="match status" value="1"/>
</dbReference>
<evidence type="ECO:0000259" key="1">
    <source>
        <dbReference type="PROSITE" id="PS50837"/>
    </source>
</evidence>
<comment type="caution">
    <text evidence="2">The sequence shown here is derived from an EMBL/GenBank/DDBJ whole genome shotgun (WGS) entry which is preliminary data.</text>
</comment>
<keyword evidence="3" id="KW-1185">Reference proteome</keyword>
<dbReference type="EMBL" id="JAVDKS010000012">
    <property type="protein sequence ID" value="MDQ2258909.1"/>
    <property type="molecule type" value="Genomic_DNA"/>
</dbReference>
<dbReference type="RefSeq" id="WP_306684547.1">
    <property type="nucleotide sequence ID" value="NZ_JAVDKR010000015.1"/>
</dbReference>
<gene>
    <name evidence="2" type="ORF">RBJ67_22535</name>
</gene>
<evidence type="ECO:0000313" key="3">
    <source>
        <dbReference type="Proteomes" id="UP001225042"/>
    </source>
</evidence>
<sequence length="646" mass="74441">MEPTSAMALSLGTAVVTKMAEKVGENTVDSVFSRFKKIASQKWKTGNTQGKDLLEALLVKETFYRYFDLSIKKYLSVRTLYNRESDSFIDEIYHPLAITNNRTREKLIVDDKFIIKNENVSNIIGIAGQGKTTILRKIFLCHLSEGVDSKKIPFFLDLRDLRECSVTETIIETLKDIGINSNNEQITSLYKSKKIILLLDGFDEILPQNRKKILDEILFINHRYQTQIVTTSRPDTEICLSSGVDNFRVLEINEIDVFNIINKLVEKETAPKLIEALKSNKRLLETITTPILAILLCVCEKHLDTMPKNAKEYYSRVFNILYEGHDKTKFFYKRHNESNLSINDARDVFLASCFYTVKDLNFLSKERLTQAITRGLKPKGLDGKKDIENNVLEDFINVTGLIRRDGAESYTFVHRTIQEYHAAEYIKSCSSKTKSKILNKLLTEIPNNRIMVNTAVFLNHIDNENTIEELIIPLMEQFGFNEEKIDYKKLANHVYNVTTEKAVIIIKEKKMTGKGKQDNFNFNETMHNVDVGPFNDKLSSITAFDETGKHDKIMLPNIVFDSFLESESCIRIISELDHVKKDGIINSKNSISVRELVDKTGRKDSIISLIERLLNDIHDNMYIYYKIKMSTIKNEKELYLDLEDFI</sequence>
<dbReference type="SUPFAM" id="SSF52540">
    <property type="entry name" value="P-loop containing nucleoside triphosphate hydrolases"/>
    <property type="match status" value="1"/>
</dbReference>